<comment type="caution">
    <text evidence="1">The sequence shown here is derived from an EMBL/GenBank/DDBJ whole genome shotgun (WGS) entry which is preliminary data.</text>
</comment>
<sequence length="184" mass="20656">MTTTALTWHVPAPMFLPWKTAEFLPPLATSTTKHSKRITFTTATTYFFDVDCGGSAVPSDDGPPLGLAKTHTTLECHDIYSQVPMTRPRRVRRYDHVERMLLLQHAGYSRKQVAMCCFEGIAIRKSRLESNEGANTTTIDVNIELEDAHVDDLQEATVREVKAMNVSTGSCCDLRSNTMIQYAW</sequence>
<organism evidence="1 2">
    <name type="scientific">Aphanomyces astaci</name>
    <name type="common">Crayfish plague agent</name>
    <dbReference type="NCBI Taxonomy" id="112090"/>
    <lineage>
        <taxon>Eukaryota</taxon>
        <taxon>Sar</taxon>
        <taxon>Stramenopiles</taxon>
        <taxon>Oomycota</taxon>
        <taxon>Saprolegniomycetes</taxon>
        <taxon>Saprolegniales</taxon>
        <taxon>Verrucalvaceae</taxon>
        <taxon>Aphanomyces</taxon>
    </lineage>
</organism>
<dbReference type="Proteomes" id="UP000285712">
    <property type="component" value="Unassembled WGS sequence"/>
</dbReference>
<reference evidence="1 2" key="1">
    <citation type="submission" date="2018-08" db="EMBL/GenBank/DDBJ databases">
        <title>Aphanomyces genome sequencing and annotation.</title>
        <authorList>
            <person name="Minardi D."/>
            <person name="Oidtmann B."/>
            <person name="Van Der Giezen M."/>
            <person name="Studholme D.J."/>
        </authorList>
    </citation>
    <scope>NUCLEOTIDE SEQUENCE [LARGE SCALE GENOMIC DNA]</scope>
    <source>
        <strain evidence="1 2">Sv</strain>
    </source>
</reference>
<accession>A0A3R7E1P7</accession>
<evidence type="ECO:0000313" key="2">
    <source>
        <dbReference type="Proteomes" id="UP000285712"/>
    </source>
</evidence>
<proteinExistence type="predicted"/>
<gene>
    <name evidence="1" type="ORF">DYB35_012399</name>
</gene>
<dbReference type="AlphaFoldDB" id="A0A3R7E1P7"/>
<evidence type="ECO:0000313" key="1">
    <source>
        <dbReference type="EMBL" id="RHY87100.1"/>
    </source>
</evidence>
<dbReference type="EMBL" id="QUTG01004824">
    <property type="protein sequence ID" value="RHY87100.1"/>
    <property type="molecule type" value="Genomic_DNA"/>
</dbReference>
<dbReference type="VEuPathDB" id="FungiDB:H257_12255"/>
<protein>
    <submittedName>
        <fullName evidence="1">Uncharacterized protein</fullName>
    </submittedName>
</protein>
<name>A0A3R7E1P7_APHAT</name>